<keyword evidence="1" id="KW-1133">Transmembrane helix</keyword>
<dbReference type="EMBL" id="FPBV01000003">
    <property type="protein sequence ID" value="SFU51595.1"/>
    <property type="molecule type" value="Genomic_DNA"/>
</dbReference>
<keyword evidence="1" id="KW-0472">Membrane</keyword>
<reference evidence="3" key="1">
    <citation type="submission" date="2016-10" db="EMBL/GenBank/DDBJ databases">
        <authorList>
            <person name="Varghese N."/>
        </authorList>
    </citation>
    <scope>NUCLEOTIDE SEQUENCE [LARGE SCALE GENOMIC DNA]</scope>
    <source>
        <strain evidence="3">DSM 17980</strain>
    </source>
</reference>
<organism evidence="2 3">
    <name type="scientific">Alicyclobacillus macrosporangiidus</name>
    <dbReference type="NCBI Taxonomy" id="392015"/>
    <lineage>
        <taxon>Bacteria</taxon>
        <taxon>Bacillati</taxon>
        <taxon>Bacillota</taxon>
        <taxon>Bacilli</taxon>
        <taxon>Bacillales</taxon>
        <taxon>Alicyclobacillaceae</taxon>
        <taxon>Alicyclobacillus</taxon>
    </lineage>
</organism>
<proteinExistence type="predicted"/>
<keyword evidence="1" id="KW-0812">Transmembrane</keyword>
<evidence type="ECO:0000313" key="3">
    <source>
        <dbReference type="Proteomes" id="UP000183508"/>
    </source>
</evidence>
<accession>A0A1I7GT28</accession>
<protein>
    <submittedName>
        <fullName evidence="2">Uncharacterized protein</fullName>
    </submittedName>
</protein>
<keyword evidence="3" id="KW-1185">Reference proteome</keyword>
<dbReference type="STRING" id="392015.SAMN05421543_10345"/>
<name>A0A1I7GT28_9BACL</name>
<evidence type="ECO:0000313" key="2">
    <source>
        <dbReference type="EMBL" id="SFU51595.1"/>
    </source>
</evidence>
<feature type="transmembrane region" description="Helical" evidence="1">
    <location>
        <begin position="111"/>
        <end position="131"/>
    </location>
</feature>
<dbReference type="AlphaFoldDB" id="A0A1I7GT28"/>
<evidence type="ECO:0000256" key="1">
    <source>
        <dbReference type="SAM" id="Phobius"/>
    </source>
</evidence>
<gene>
    <name evidence="2" type="ORF">SAMN05421543_10345</name>
</gene>
<sequence>MHTDGYVWAVGLSLLGVAWPAWGWPVLTGWLAVAVVTWVRDGRSDASVPALVTVCLLRQLPGIAAALACFLPDAQGWQEWAAGALSVWVHPLMPVLEALPAGTWEGLSGTFWAAAAAPLVVGWVSAAVTLASRRWERRAARSVNG</sequence>
<dbReference type="Proteomes" id="UP000183508">
    <property type="component" value="Unassembled WGS sequence"/>
</dbReference>